<gene>
    <name evidence="4" type="ORF">HX018_05425</name>
</gene>
<organism evidence="4 5">
    <name type="scientific">Sphingobacterium hotanense</name>
    <dbReference type="NCBI Taxonomy" id="649196"/>
    <lineage>
        <taxon>Bacteria</taxon>
        <taxon>Pseudomonadati</taxon>
        <taxon>Bacteroidota</taxon>
        <taxon>Sphingobacteriia</taxon>
        <taxon>Sphingobacteriales</taxon>
        <taxon>Sphingobacteriaceae</taxon>
        <taxon>Sphingobacterium</taxon>
    </lineage>
</organism>
<dbReference type="Gene3D" id="2.60.120.1440">
    <property type="match status" value="1"/>
</dbReference>
<feature type="transmembrane region" description="Helical" evidence="1">
    <location>
        <begin position="64"/>
        <end position="83"/>
    </location>
</feature>
<comment type="caution">
    <text evidence="4">The sequence shown here is derived from an EMBL/GenBank/DDBJ whole genome shotgun (WGS) entry which is preliminary data.</text>
</comment>
<feature type="domain" description="FecR protein" evidence="2">
    <location>
        <begin position="165"/>
        <end position="257"/>
    </location>
</feature>
<dbReference type="InterPro" id="IPR006860">
    <property type="entry name" value="FecR"/>
</dbReference>
<dbReference type="Pfam" id="PF16344">
    <property type="entry name" value="FecR_C"/>
    <property type="match status" value="1"/>
</dbReference>
<reference evidence="4" key="2">
    <citation type="journal article" date="2022" name="Sci. Total Environ.">
        <title>Prevalence, transmission, and molecular epidemiology of tet(X)-positive bacteria among humans, animals, and environmental niches in China: An epidemiological, and genomic-based study.</title>
        <authorList>
            <person name="Dong N."/>
            <person name="Zeng Y."/>
            <person name="Cai C."/>
            <person name="Sun C."/>
            <person name="Lu J."/>
            <person name="Liu C."/>
            <person name="Zhou H."/>
            <person name="Sun Q."/>
            <person name="Shu L."/>
            <person name="Wang H."/>
            <person name="Wang Y."/>
            <person name="Wang S."/>
            <person name="Wu C."/>
            <person name="Chan E.W."/>
            <person name="Chen G."/>
            <person name="Shen Z."/>
            <person name="Chen S."/>
            <person name="Zhang R."/>
        </authorList>
    </citation>
    <scope>NUCLEOTIDE SEQUENCE</scope>
    <source>
        <strain evidence="4">R1692</strain>
    </source>
</reference>
<evidence type="ECO:0000313" key="5">
    <source>
        <dbReference type="Proteomes" id="UP001170954"/>
    </source>
</evidence>
<evidence type="ECO:0000259" key="2">
    <source>
        <dbReference type="Pfam" id="PF04773"/>
    </source>
</evidence>
<evidence type="ECO:0000256" key="1">
    <source>
        <dbReference type="SAM" id="Phobius"/>
    </source>
</evidence>
<protein>
    <submittedName>
        <fullName evidence="4">FecR domain-containing protein</fullName>
    </submittedName>
</protein>
<accession>A0ABT7NKC1</accession>
<dbReference type="EMBL" id="JACAGK010000011">
    <property type="protein sequence ID" value="MDM1047680.1"/>
    <property type="molecule type" value="Genomic_DNA"/>
</dbReference>
<name>A0ABT7NKC1_9SPHI</name>
<dbReference type="Pfam" id="PF04773">
    <property type="entry name" value="FecR"/>
    <property type="match status" value="1"/>
</dbReference>
<dbReference type="PIRSF" id="PIRSF018266">
    <property type="entry name" value="FecR"/>
    <property type="match status" value="1"/>
</dbReference>
<keyword evidence="1" id="KW-0812">Transmembrane</keyword>
<dbReference type="PANTHER" id="PTHR30273:SF2">
    <property type="entry name" value="PROTEIN FECR"/>
    <property type="match status" value="1"/>
</dbReference>
<keyword evidence="1" id="KW-0472">Membrane</keyword>
<dbReference type="RefSeq" id="WP_286650709.1">
    <property type="nucleotide sequence ID" value="NZ_JACAGK010000011.1"/>
</dbReference>
<proteinExistence type="predicted"/>
<dbReference type="Proteomes" id="UP001170954">
    <property type="component" value="Unassembled WGS sequence"/>
</dbReference>
<sequence>MRTEKDRLNNNKTEQDKLQDAVERYFAHVEQNTSTSVQNFDEEKVYGQIQQQISHAKRRNSNSLQWLSLAASILIVLGLGLWLTTDKQTLKSDFKESSIKETPILPGSNTAILTLADGSKISLDTMQTGTITTADSIQITKDETGQISYRHAVESNIGKPITHSLETPKGGQYALVLPDGTKVWLNADSKIRYLSEFIGPTREVELEGEAYFEVTHNAKQPFIVKTPQQHIQVLGTSFNVYAYPQETEQTTLVEGSVNIKSDTQEVPLAPGQQANISTTQQLKKIRVDPSLFTAWKNGDFSFHNTHLKDVMNQISRWYNIDIVYDKESSNLRLNGIVSRSKHLDTVLEVLEMTGKVKFQLETNKKNKERRIRIISI</sequence>
<dbReference type="Gene3D" id="3.55.50.30">
    <property type="match status" value="1"/>
</dbReference>
<evidence type="ECO:0000313" key="4">
    <source>
        <dbReference type="EMBL" id="MDM1047680.1"/>
    </source>
</evidence>
<keyword evidence="5" id="KW-1185">Reference proteome</keyword>
<reference evidence="4" key="1">
    <citation type="submission" date="2020-06" db="EMBL/GenBank/DDBJ databases">
        <authorList>
            <person name="Dong N."/>
        </authorList>
    </citation>
    <scope>NUCLEOTIDE SEQUENCE</scope>
    <source>
        <strain evidence="4">R1692</strain>
    </source>
</reference>
<keyword evidence="1" id="KW-1133">Transmembrane helix</keyword>
<dbReference type="PANTHER" id="PTHR30273">
    <property type="entry name" value="PERIPLASMIC SIGNAL SENSOR AND SIGMA FACTOR ACTIVATOR FECR-RELATED"/>
    <property type="match status" value="1"/>
</dbReference>
<feature type="domain" description="Protein FecR C-terminal" evidence="3">
    <location>
        <begin position="299"/>
        <end position="364"/>
    </location>
</feature>
<dbReference type="InterPro" id="IPR012373">
    <property type="entry name" value="Ferrdict_sens_TM"/>
</dbReference>
<dbReference type="InterPro" id="IPR032508">
    <property type="entry name" value="FecR_C"/>
</dbReference>
<evidence type="ECO:0000259" key="3">
    <source>
        <dbReference type="Pfam" id="PF16344"/>
    </source>
</evidence>